<feature type="transmembrane region" description="Helical" evidence="8">
    <location>
        <begin position="36"/>
        <end position="57"/>
    </location>
</feature>
<dbReference type="RefSeq" id="WP_377093373.1">
    <property type="nucleotide sequence ID" value="NZ_JBHSJM010000001.1"/>
</dbReference>
<keyword evidence="10" id="KW-1185">Reference proteome</keyword>
<feature type="transmembrane region" description="Helical" evidence="8">
    <location>
        <begin position="111"/>
        <end position="134"/>
    </location>
</feature>
<evidence type="ECO:0000313" key="10">
    <source>
        <dbReference type="Proteomes" id="UP001597297"/>
    </source>
</evidence>
<evidence type="ECO:0000256" key="3">
    <source>
        <dbReference type="ARBA" id="ARBA00022475"/>
    </source>
</evidence>
<evidence type="ECO:0000256" key="6">
    <source>
        <dbReference type="ARBA" id="ARBA00023136"/>
    </source>
</evidence>
<sequence length="366" mass="39382">MQKDFRKPPKTSCCSTSPKKSKNDGSCCGGKGKTDWLLWGSLVACGLSVIAHLFFSNSLPPSLHTFAHSTYELLLKMWWGLALGIVAVGMLGNIPRAYIQSILGKGGTMNGILRATGAGLLLDLCNHGILLVAMKLYERGASLGQTLAFLIASPWNSLSLTLILVGLIGFKWTLAFVLLSGLIAVTTGYITDQLVKHGKLPANPHDTPIPENFHFWRDAKQAIRNTKFDAAYAKSTLSEGLRGSTSIIRWILFGTVLAAGIRAFVDPSIFNQWFGPSILGVGMTLLAATIIEVCSEGSSPIAADLVTRANAPGNGFAFLMAGAATDYTEIMALRETTKSWKTTFILPLLSLPQVIVIAIILNLWSQ</sequence>
<accession>A0ABW5E909</accession>
<gene>
    <name evidence="9" type="ORF">ACFSQZ_13300</name>
</gene>
<protein>
    <submittedName>
        <fullName evidence="9">Permease</fullName>
    </submittedName>
</protein>
<feature type="transmembrane region" description="Helical" evidence="8">
    <location>
        <begin position="272"/>
        <end position="291"/>
    </location>
</feature>
<feature type="transmembrane region" description="Helical" evidence="8">
    <location>
        <begin position="172"/>
        <end position="191"/>
    </location>
</feature>
<evidence type="ECO:0000313" key="9">
    <source>
        <dbReference type="EMBL" id="MFD2277450.1"/>
    </source>
</evidence>
<dbReference type="EMBL" id="JBHUJC010000042">
    <property type="protein sequence ID" value="MFD2277450.1"/>
    <property type="molecule type" value="Genomic_DNA"/>
</dbReference>
<evidence type="ECO:0000256" key="1">
    <source>
        <dbReference type="ARBA" id="ARBA00004651"/>
    </source>
</evidence>
<keyword evidence="4 8" id="KW-0812">Transmembrane</keyword>
<comment type="caution">
    <text evidence="9">The sequence shown here is derived from an EMBL/GenBank/DDBJ whole genome shotgun (WGS) entry which is preliminary data.</text>
</comment>
<keyword evidence="6 8" id="KW-0472">Membrane</keyword>
<organism evidence="9 10">
    <name type="scientific">Rubritalea spongiae</name>
    <dbReference type="NCBI Taxonomy" id="430797"/>
    <lineage>
        <taxon>Bacteria</taxon>
        <taxon>Pseudomonadati</taxon>
        <taxon>Verrucomicrobiota</taxon>
        <taxon>Verrucomicrobiia</taxon>
        <taxon>Verrucomicrobiales</taxon>
        <taxon>Rubritaleaceae</taxon>
        <taxon>Rubritalea</taxon>
    </lineage>
</organism>
<dbReference type="InterPro" id="IPR052923">
    <property type="entry name" value="UPF0718"/>
</dbReference>
<reference evidence="10" key="1">
    <citation type="journal article" date="2019" name="Int. J. Syst. Evol. Microbiol.">
        <title>The Global Catalogue of Microorganisms (GCM) 10K type strain sequencing project: providing services to taxonomists for standard genome sequencing and annotation.</title>
        <authorList>
            <consortium name="The Broad Institute Genomics Platform"/>
            <consortium name="The Broad Institute Genome Sequencing Center for Infectious Disease"/>
            <person name="Wu L."/>
            <person name="Ma J."/>
        </authorList>
    </citation>
    <scope>NUCLEOTIDE SEQUENCE [LARGE SCALE GENOMIC DNA]</scope>
    <source>
        <strain evidence="10">JCM 16545</strain>
    </source>
</reference>
<dbReference type="Proteomes" id="UP001597297">
    <property type="component" value="Unassembled WGS sequence"/>
</dbReference>
<proteinExistence type="inferred from homology"/>
<evidence type="ECO:0000256" key="8">
    <source>
        <dbReference type="SAM" id="Phobius"/>
    </source>
</evidence>
<feature type="transmembrane region" description="Helical" evidence="8">
    <location>
        <begin position="77"/>
        <end position="99"/>
    </location>
</feature>
<evidence type="ECO:0000256" key="2">
    <source>
        <dbReference type="ARBA" id="ARBA00006386"/>
    </source>
</evidence>
<dbReference type="PANTHER" id="PTHR34184:SF4">
    <property type="entry name" value="UPF0718 PROTEIN YCGR"/>
    <property type="match status" value="1"/>
</dbReference>
<evidence type="ECO:0000256" key="7">
    <source>
        <dbReference type="SAM" id="MobiDB-lite"/>
    </source>
</evidence>
<feature type="region of interest" description="Disordered" evidence="7">
    <location>
        <begin position="1"/>
        <end position="27"/>
    </location>
</feature>
<dbReference type="InterPro" id="IPR005524">
    <property type="entry name" value="DUF318"/>
</dbReference>
<evidence type="ECO:0000256" key="4">
    <source>
        <dbReference type="ARBA" id="ARBA00022692"/>
    </source>
</evidence>
<feature type="transmembrane region" description="Helical" evidence="8">
    <location>
        <begin position="344"/>
        <end position="364"/>
    </location>
</feature>
<dbReference type="PANTHER" id="PTHR34184">
    <property type="entry name" value="UPF0718 PROTEIN YCGR"/>
    <property type="match status" value="1"/>
</dbReference>
<keyword evidence="5 8" id="KW-1133">Transmembrane helix</keyword>
<dbReference type="Pfam" id="PF03773">
    <property type="entry name" value="ArsP_1"/>
    <property type="match status" value="1"/>
</dbReference>
<evidence type="ECO:0000256" key="5">
    <source>
        <dbReference type="ARBA" id="ARBA00022989"/>
    </source>
</evidence>
<comment type="subcellular location">
    <subcellularLocation>
        <location evidence="1">Cell membrane</location>
        <topology evidence="1">Multi-pass membrane protein</topology>
    </subcellularLocation>
</comment>
<comment type="similarity">
    <text evidence="2">Belongs to the UPF0718 family.</text>
</comment>
<name>A0ABW5E909_9BACT</name>
<feature type="transmembrane region" description="Helical" evidence="8">
    <location>
        <begin position="146"/>
        <end position="165"/>
    </location>
</feature>
<keyword evidence="3" id="KW-1003">Cell membrane</keyword>
<feature type="transmembrane region" description="Helical" evidence="8">
    <location>
        <begin position="247"/>
        <end position="265"/>
    </location>
</feature>